<feature type="transmembrane region" description="Helical" evidence="8">
    <location>
        <begin position="152"/>
        <end position="179"/>
    </location>
</feature>
<evidence type="ECO:0000256" key="8">
    <source>
        <dbReference type="SAM" id="Phobius"/>
    </source>
</evidence>
<keyword evidence="11" id="KW-1185">Reference proteome</keyword>
<evidence type="ECO:0000259" key="9">
    <source>
        <dbReference type="PROSITE" id="PS50850"/>
    </source>
</evidence>
<feature type="region of interest" description="Disordered" evidence="7">
    <location>
        <begin position="711"/>
        <end position="793"/>
    </location>
</feature>
<feature type="transmembrane region" description="Helical" evidence="8">
    <location>
        <begin position="308"/>
        <end position="329"/>
    </location>
</feature>
<feature type="transmembrane region" description="Helical" evidence="8">
    <location>
        <begin position="71"/>
        <end position="89"/>
    </location>
</feature>
<feature type="compositionally biased region" description="Acidic residues" evidence="7">
    <location>
        <begin position="744"/>
        <end position="754"/>
    </location>
</feature>
<accession>A0A3M7LZA5</accession>
<dbReference type="Proteomes" id="UP000265663">
    <property type="component" value="Unassembled WGS sequence"/>
</dbReference>
<feature type="transmembrane region" description="Helical" evidence="8">
    <location>
        <begin position="341"/>
        <end position="363"/>
    </location>
</feature>
<feature type="transmembrane region" description="Helical" evidence="8">
    <location>
        <begin position="12"/>
        <end position="30"/>
    </location>
</feature>
<feature type="transmembrane region" description="Helical" evidence="8">
    <location>
        <begin position="451"/>
        <end position="472"/>
    </location>
</feature>
<feature type="compositionally biased region" description="Polar residues" evidence="7">
    <location>
        <begin position="540"/>
        <end position="551"/>
    </location>
</feature>
<dbReference type="PRINTS" id="PR00171">
    <property type="entry name" value="SUGRTRNSPORT"/>
</dbReference>
<feature type="compositionally biased region" description="Basic residues" evidence="7">
    <location>
        <begin position="658"/>
        <end position="667"/>
    </location>
</feature>
<keyword evidence="6 8" id="KW-0472">Membrane</keyword>
<reference evidence="10 11" key="1">
    <citation type="journal article" date="2014" name="PLoS ONE">
        <title>De novo Genome Assembly of the Fungal Plant Pathogen Pyrenophora semeniperda.</title>
        <authorList>
            <person name="Soliai M.M."/>
            <person name="Meyer S.E."/>
            <person name="Udall J.A."/>
            <person name="Elzinga D.E."/>
            <person name="Hermansen R.A."/>
            <person name="Bodily P.M."/>
            <person name="Hart A.A."/>
            <person name="Coleman C.E."/>
        </authorList>
    </citation>
    <scope>NUCLEOTIDE SEQUENCE [LARGE SCALE GENOMIC DNA]</scope>
    <source>
        <strain evidence="10 11">CCB06</strain>
        <tissue evidence="10">Mycelium</tissue>
    </source>
</reference>
<dbReference type="PANTHER" id="PTHR48022">
    <property type="entry name" value="PLASTIDIC GLUCOSE TRANSPORTER 4"/>
    <property type="match status" value="1"/>
</dbReference>
<evidence type="ECO:0000256" key="6">
    <source>
        <dbReference type="ARBA" id="ARBA00023136"/>
    </source>
</evidence>
<feature type="compositionally biased region" description="Basic and acidic residues" evidence="7">
    <location>
        <begin position="784"/>
        <end position="793"/>
    </location>
</feature>
<dbReference type="PROSITE" id="PS50850">
    <property type="entry name" value="MFS"/>
    <property type="match status" value="1"/>
</dbReference>
<dbReference type="InterPro" id="IPR020846">
    <property type="entry name" value="MFS_dom"/>
</dbReference>
<evidence type="ECO:0000256" key="2">
    <source>
        <dbReference type="ARBA" id="ARBA00010992"/>
    </source>
</evidence>
<dbReference type="AlphaFoldDB" id="A0A3M7LZA5"/>
<dbReference type="InterPro" id="IPR003663">
    <property type="entry name" value="Sugar/inositol_transpt"/>
</dbReference>
<dbReference type="Pfam" id="PF00083">
    <property type="entry name" value="Sugar_tr"/>
    <property type="match status" value="1"/>
</dbReference>
<dbReference type="PROSITE" id="PS00217">
    <property type="entry name" value="SUGAR_TRANSPORT_2"/>
    <property type="match status" value="1"/>
</dbReference>
<feature type="transmembrane region" description="Helical" evidence="8">
    <location>
        <begin position="185"/>
        <end position="206"/>
    </location>
</feature>
<feature type="compositionally biased region" description="Polar residues" evidence="7">
    <location>
        <begin position="561"/>
        <end position="570"/>
    </location>
</feature>
<dbReference type="InterPro" id="IPR050360">
    <property type="entry name" value="MFS_Sugar_Transporters"/>
</dbReference>
<feature type="compositionally biased region" description="Polar residues" evidence="7">
    <location>
        <begin position="727"/>
        <end position="736"/>
    </location>
</feature>
<keyword evidence="4 8" id="KW-0812">Transmembrane</keyword>
<dbReference type="InterPro" id="IPR036259">
    <property type="entry name" value="MFS_trans_sf"/>
</dbReference>
<evidence type="ECO:0000256" key="5">
    <source>
        <dbReference type="ARBA" id="ARBA00022989"/>
    </source>
</evidence>
<dbReference type="EMBL" id="KE747810">
    <property type="protein sequence ID" value="RMZ67593.1"/>
    <property type="molecule type" value="Genomic_DNA"/>
</dbReference>
<dbReference type="GO" id="GO:0016020">
    <property type="term" value="C:membrane"/>
    <property type="evidence" value="ECO:0007669"/>
    <property type="project" value="UniProtKB-SubCell"/>
</dbReference>
<dbReference type="PANTHER" id="PTHR48022:SF68">
    <property type="entry name" value="MAJOR FACILITATOR SUPERFAMILY (MFS) PROFILE DOMAIN-CONTAINING PROTEIN-RELATED"/>
    <property type="match status" value="1"/>
</dbReference>
<dbReference type="NCBIfam" id="TIGR00879">
    <property type="entry name" value="SP"/>
    <property type="match status" value="1"/>
</dbReference>
<feature type="transmembrane region" description="Helical" evidence="8">
    <location>
        <begin position="375"/>
        <end position="398"/>
    </location>
</feature>
<evidence type="ECO:0000256" key="7">
    <source>
        <dbReference type="SAM" id="MobiDB-lite"/>
    </source>
</evidence>
<feature type="region of interest" description="Disordered" evidence="7">
    <location>
        <begin position="540"/>
        <end position="675"/>
    </location>
</feature>
<evidence type="ECO:0000313" key="11">
    <source>
        <dbReference type="Proteomes" id="UP000265663"/>
    </source>
</evidence>
<keyword evidence="3" id="KW-0813">Transport</keyword>
<dbReference type="SUPFAM" id="SSF103473">
    <property type="entry name" value="MFS general substrate transporter"/>
    <property type="match status" value="1"/>
</dbReference>
<evidence type="ECO:0000256" key="3">
    <source>
        <dbReference type="ARBA" id="ARBA00022448"/>
    </source>
</evidence>
<feature type="transmembrane region" description="Helical" evidence="8">
    <location>
        <begin position="419"/>
        <end position="445"/>
    </location>
</feature>
<evidence type="ECO:0000313" key="10">
    <source>
        <dbReference type="EMBL" id="RMZ67593.1"/>
    </source>
</evidence>
<proteinExistence type="inferred from homology"/>
<feature type="region of interest" description="Disordered" evidence="7">
    <location>
        <begin position="857"/>
        <end position="886"/>
    </location>
</feature>
<keyword evidence="10" id="KW-0762">Sugar transport</keyword>
<protein>
    <submittedName>
        <fullName evidence="10">Sugar transporter stl1</fullName>
    </submittedName>
</protein>
<dbReference type="OrthoDB" id="6612291at2759"/>
<evidence type="ECO:0000256" key="1">
    <source>
        <dbReference type="ARBA" id="ARBA00004141"/>
    </source>
</evidence>
<feature type="compositionally biased region" description="Low complexity" evidence="7">
    <location>
        <begin position="613"/>
        <end position="624"/>
    </location>
</feature>
<dbReference type="InterPro" id="IPR005829">
    <property type="entry name" value="Sugar_transporter_CS"/>
</dbReference>
<name>A0A3M7LZA5_9PLEO</name>
<comment type="subcellular location">
    <subcellularLocation>
        <location evidence="1">Membrane</location>
        <topology evidence="1">Multi-pass membrane protein</topology>
    </subcellularLocation>
</comment>
<organism evidence="10 11">
    <name type="scientific">Pyrenophora seminiperda CCB06</name>
    <dbReference type="NCBI Taxonomy" id="1302712"/>
    <lineage>
        <taxon>Eukaryota</taxon>
        <taxon>Fungi</taxon>
        <taxon>Dikarya</taxon>
        <taxon>Ascomycota</taxon>
        <taxon>Pezizomycotina</taxon>
        <taxon>Dothideomycetes</taxon>
        <taxon>Pleosporomycetidae</taxon>
        <taxon>Pleosporales</taxon>
        <taxon>Pleosporineae</taxon>
        <taxon>Pleosporaceae</taxon>
        <taxon>Pyrenophora</taxon>
    </lineage>
</organism>
<feature type="compositionally biased region" description="Gly residues" evidence="7">
    <location>
        <begin position="862"/>
        <end position="871"/>
    </location>
</feature>
<keyword evidence="5 8" id="KW-1133">Transmembrane helix</keyword>
<comment type="similarity">
    <text evidence="2">Belongs to the major facilitator superfamily. Sugar transporter (TC 2.A.1.1) family.</text>
</comment>
<gene>
    <name evidence="10" type="ORF">GMOD_00001540</name>
</gene>
<dbReference type="InterPro" id="IPR005828">
    <property type="entry name" value="MFS_sugar_transport-like"/>
</dbReference>
<evidence type="ECO:0000256" key="4">
    <source>
        <dbReference type="ARBA" id="ARBA00022692"/>
    </source>
</evidence>
<feature type="compositionally biased region" description="Polar residues" evidence="7">
    <location>
        <begin position="765"/>
        <end position="776"/>
    </location>
</feature>
<dbReference type="Gene3D" id="1.20.1250.20">
    <property type="entry name" value="MFS general substrate transporter like domains"/>
    <property type="match status" value="1"/>
</dbReference>
<sequence length="886" mass="98190">MARFLGLRGRSLASAISVTCGLCFLCFGYAQGVMGGLLTVQQFLDRFPEVDIVNDSSFRHAWVTGLTVGTWHLGCIVSAIATIFVGDLLGRRRTLIIGLTFWVIGEIIQTSSYSFTQFIVGRAIAGFGNGFTTSTAPAYQAECVKSHRKGTILMISAGAFVSAGIALSYWFVFGCAYISSSSASWRIPIALQIVFALPAIFMLSVLPESPRWLILTGREQEALTVLAALNDDEPDSFETKDEFLQIKDAILIMAQGSSAGMFSNRERRGFHRVVLAYFVQVFQQGTGINLVLQYLSWIFLTRMSFDGWLARLLASCSATVYFLASFIVVVGIDRFWGRRSLMMFGAAGMCGCMILITILQYLWSEHSNQAGRIASTVFLFIFSVFFAIGWQGMAWLYQVEIVPLRIRGPANGLSTSANWLLNFVCVGFPSVPILVNRVVFITPIAFQRISYRTWIILAATNFAIVPLVYFFYPETAFRSLEEVDVIFQLADDAPGNPWLTAVKISQSEPLWFGKKDPEKRLNFNYGNSSWHKRLVESLASKGSGSRSGTDTETIEKRPWTNGESPDTTIASIPRGRKRSESPVDPVLVPLSASTTMTTTVTSDKRQRRKLQKRNSSSRASSLRSYTGHQEAPQGFGLYHTETDDSAPPPVVPLQRSRPPSHHQRTRSRSQDSIHSVRPEWWTEALAPVPLSARSRSNSEVGRVSIMESYFDPTHNGRRASRAPQVGRSASLSNNALNRFINPDLLDDNDDDDLDQEPHQHRRSASSHVQPPLLQQFSSSSSSHYDTHHHPRHSDADIFIDINNERQSVDDDDEYPGILDIEEPTGRGRSGIVRTASQRETYLPDGVYEVVEGRVRQLSAGRGPPGSAGTGAGSVRRVSARGAGRAR</sequence>
<feature type="domain" description="Major facilitator superfamily (MFS) profile" evidence="9">
    <location>
        <begin position="16"/>
        <end position="476"/>
    </location>
</feature>
<dbReference type="GO" id="GO:0005351">
    <property type="term" value="F:carbohydrate:proton symporter activity"/>
    <property type="evidence" value="ECO:0007669"/>
    <property type="project" value="TreeGrafter"/>
</dbReference>
<feature type="compositionally biased region" description="Low complexity" evidence="7">
    <location>
        <begin position="872"/>
        <end position="886"/>
    </location>
</feature>